<dbReference type="GO" id="GO:0005886">
    <property type="term" value="C:plasma membrane"/>
    <property type="evidence" value="ECO:0007669"/>
    <property type="project" value="UniProtKB-SubCell"/>
</dbReference>
<keyword evidence="2" id="KW-1003">Cell membrane</keyword>
<feature type="transmembrane region" description="Helical" evidence="7">
    <location>
        <begin position="156"/>
        <end position="176"/>
    </location>
</feature>
<evidence type="ECO:0000256" key="1">
    <source>
        <dbReference type="ARBA" id="ARBA00004651"/>
    </source>
</evidence>
<keyword evidence="6" id="KW-0653">Protein transport</keyword>
<keyword evidence="3 7" id="KW-0812">Transmembrane</keyword>
<evidence type="ECO:0000256" key="5">
    <source>
        <dbReference type="ARBA" id="ARBA00023136"/>
    </source>
</evidence>
<feature type="transmembrane region" description="Helical" evidence="7">
    <location>
        <begin position="113"/>
        <end position="136"/>
    </location>
</feature>
<evidence type="ECO:0000256" key="3">
    <source>
        <dbReference type="ARBA" id="ARBA00022692"/>
    </source>
</evidence>
<keyword evidence="5 7" id="KW-0472">Membrane</keyword>
<feature type="domain" description="MotA/TolQ/ExbB proton channel" evidence="8">
    <location>
        <begin position="69"/>
        <end position="188"/>
    </location>
</feature>
<gene>
    <name evidence="9" type="ORF">SPIRO4BDMA_50436</name>
</gene>
<dbReference type="PANTHER" id="PTHR30625:SF11">
    <property type="entry name" value="MOTA_TOLQ_EXBB PROTON CHANNEL DOMAIN-CONTAINING PROTEIN"/>
    <property type="match status" value="1"/>
</dbReference>
<dbReference type="InterPro" id="IPR002898">
    <property type="entry name" value="MotA_ExbB_proton_chnl"/>
</dbReference>
<dbReference type="GO" id="GO:0017038">
    <property type="term" value="P:protein import"/>
    <property type="evidence" value="ECO:0007669"/>
    <property type="project" value="TreeGrafter"/>
</dbReference>
<evidence type="ECO:0000259" key="8">
    <source>
        <dbReference type="Pfam" id="PF01618"/>
    </source>
</evidence>
<name>A0A3P3XRI2_9SPIR</name>
<comment type="similarity">
    <text evidence="6">Belongs to the exbB/tolQ family.</text>
</comment>
<sequence>MLDFISKGGPILWVIMALSVVALAIIIERLLYLRRISIDEEKLFLRIKTSLMEGHYSEALAICDQNVSPFSTLLKVGIENRNQPEYLQRELLKDAAAMESVNLERGMTTLGTISNISTLLGLLGTVTGTMKAFGVLGKFGAVSDPAALASGVAEALITTVGGLVVAIPVIMFYNYFASRINLILTRLETQVNGLVNLVSSYSDKENGKNEEKPSKEI</sequence>
<evidence type="ECO:0000256" key="7">
    <source>
        <dbReference type="SAM" id="Phobius"/>
    </source>
</evidence>
<proteinExistence type="inferred from homology"/>
<accession>A0A3P3XRI2</accession>
<dbReference type="AlphaFoldDB" id="A0A3P3XRI2"/>
<reference evidence="9" key="1">
    <citation type="submission" date="2017-02" db="EMBL/GenBank/DDBJ databases">
        <authorList>
            <person name="Regsiter A."/>
            <person name="William W."/>
        </authorList>
    </citation>
    <scope>NUCLEOTIDE SEQUENCE</scope>
    <source>
        <strain evidence="9">BdmA 4</strain>
    </source>
</reference>
<dbReference type="Pfam" id="PF01618">
    <property type="entry name" value="MotA_ExbB"/>
    <property type="match status" value="1"/>
</dbReference>
<evidence type="ECO:0000313" key="9">
    <source>
        <dbReference type="EMBL" id="SLM18921.1"/>
    </source>
</evidence>
<dbReference type="PANTHER" id="PTHR30625">
    <property type="entry name" value="PROTEIN TOLQ"/>
    <property type="match status" value="1"/>
</dbReference>
<feature type="transmembrane region" description="Helical" evidence="7">
    <location>
        <begin position="12"/>
        <end position="32"/>
    </location>
</feature>
<evidence type="ECO:0000256" key="4">
    <source>
        <dbReference type="ARBA" id="ARBA00022989"/>
    </source>
</evidence>
<evidence type="ECO:0000256" key="6">
    <source>
        <dbReference type="RuleBase" id="RU004057"/>
    </source>
</evidence>
<keyword evidence="4 7" id="KW-1133">Transmembrane helix</keyword>
<organism evidence="9">
    <name type="scientific">uncultured spirochete</name>
    <dbReference type="NCBI Taxonomy" id="156406"/>
    <lineage>
        <taxon>Bacteria</taxon>
        <taxon>Pseudomonadati</taxon>
        <taxon>Spirochaetota</taxon>
        <taxon>Spirochaetia</taxon>
        <taxon>Spirochaetales</taxon>
        <taxon>environmental samples</taxon>
    </lineage>
</organism>
<protein>
    <submittedName>
        <fullName evidence="9">Putative tolQ-type transport protein</fullName>
    </submittedName>
</protein>
<dbReference type="InterPro" id="IPR050790">
    <property type="entry name" value="ExbB/TolQ_transport"/>
</dbReference>
<dbReference type="EMBL" id="FWDO01000005">
    <property type="protein sequence ID" value="SLM18921.1"/>
    <property type="molecule type" value="Genomic_DNA"/>
</dbReference>
<comment type="subcellular location">
    <subcellularLocation>
        <location evidence="1">Cell membrane</location>
        <topology evidence="1">Multi-pass membrane protein</topology>
    </subcellularLocation>
    <subcellularLocation>
        <location evidence="6">Membrane</location>
        <topology evidence="6">Multi-pass membrane protein</topology>
    </subcellularLocation>
</comment>
<keyword evidence="6" id="KW-0813">Transport</keyword>
<evidence type="ECO:0000256" key="2">
    <source>
        <dbReference type="ARBA" id="ARBA00022475"/>
    </source>
</evidence>